<reference evidence="1" key="1">
    <citation type="submission" date="2014-11" db="EMBL/GenBank/DDBJ databases">
        <authorList>
            <person name="Amaro Gonzalez C."/>
        </authorList>
    </citation>
    <scope>NUCLEOTIDE SEQUENCE</scope>
</reference>
<reference evidence="1" key="2">
    <citation type="journal article" date="2015" name="Fish Shellfish Immunol.">
        <title>Early steps in the European eel (Anguilla anguilla)-Vibrio vulnificus interaction in the gills: Role of the RtxA13 toxin.</title>
        <authorList>
            <person name="Callol A."/>
            <person name="Pajuelo D."/>
            <person name="Ebbesson L."/>
            <person name="Teles M."/>
            <person name="MacKenzie S."/>
            <person name="Amaro C."/>
        </authorList>
    </citation>
    <scope>NUCLEOTIDE SEQUENCE</scope>
</reference>
<proteinExistence type="predicted"/>
<accession>A0A0E9V1Z9</accession>
<dbReference type="EMBL" id="GBXM01037329">
    <property type="protein sequence ID" value="JAH71248.1"/>
    <property type="molecule type" value="Transcribed_RNA"/>
</dbReference>
<protein>
    <submittedName>
        <fullName evidence="1">Uncharacterized protein</fullName>
    </submittedName>
</protein>
<sequence>MLHFSCYDSVILMFPFSCHN</sequence>
<dbReference type="AlphaFoldDB" id="A0A0E9V1Z9"/>
<organism evidence="1">
    <name type="scientific">Anguilla anguilla</name>
    <name type="common">European freshwater eel</name>
    <name type="synonym">Muraena anguilla</name>
    <dbReference type="NCBI Taxonomy" id="7936"/>
    <lineage>
        <taxon>Eukaryota</taxon>
        <taxon>Metazoa</taxon>
        <taxon>Chordata</taxon>
        <taxon>Craniata</taxon>
        <taxon>Vertebrata</taxon>
        <taxon>Euteleostomi</taxon>
        <taxon>Actinopterygii</taxon>
        <taxon>Neopterygii</taxon>
        <taxon>Teleostei</taxon>
        <taxon>Anguilliformes</taxon>
        <taxon>Anguillidae</taxon>
        <taxon>Anguilla</taxon>
    </lineage>
</organism>
<evidence type="ECO:0000313" key="1">
    <source>
        <dbReference type="EMBL" id="JAH71248.1"/>
    </source>
</evidence>
<name>A0A0E9V1Z9_ANGAN</name>